<dbReference type="Proteomes" id="UP000658278">
    <property type="component" value="Unassembled WGS sequence"/>
</dbReference>
<evidence type="ECO:0000256" key="2">
    <source>
        <dbReference type="ARBA" id="ARBA00008779"/>
    </source>
</evidence>
<dbReference type="GO" id="GO:0004423">
    <property type="term" value="F:iduronate-2-sulfatase activity"/>
    <property type="evidence" value="ECO:0007669"/>
    <property type="project" value="InterPro"/>
</dbReference>
<proteinExistence type="inferred from homology"/>
<dbReference type="GO" id="GO:0005737">
    <property type="term" value="C:cytoplasm"/>
    <property type="evidence" value="ECO:0007669"/>
    <property type="project" value="TreeGrafter"/>
</dbReference>
<evidence type="ECO:0000256" key="3">
    <source>
        <dbReference type="ARBA" id="ARBA00022723"/>
    </source>
</evidence>
<comment type="similarity">
    <text evidence="2">Belongs to the sulfatase family.</text>
</comment>
<evidence type="ECO:0000313" key="9">
    <source>
        <dbReference type="EMBL" id="MBK1827631.1"/>
    </source>
</evidence>
<dbReference type="Pfam" id="PF00884">
    <property type="entry name" value="Sulfatase"/>
    <property type="match status" value="1"/>
</dbReference>
<accession>A0A934RFL0</accession>
<name>A0A934RFL0_9BACT</name>
<sequence length="482" mass="54140">MKTLTILSCALLLPCLSAAADDKAKKPNVLFLVSDDLRPELGCYGNDVIKSPNIDALAASGLVFNRAYCQQAVCSPSRSSVMTGARPDTTGVTNLTTHFREAMPDVVTLPQLFKNHGYTCRAYGKIYHGDLQDPPSWSPQKEQSSIRGLFNSKTYLVADKEPVKLTKTDRGPAFRKTDDPPNGGGEGKLADQAIAALRDLKAESEPFFLAVGFHKPHLPFNVPKFYWDLYDRDEIPLAPNYFLPQDAPEFALVEKPEMWNYSGVPDTADLPEDYRRDLKHGYYAAVSYMDAQLGRVVDELDALGLRDNTIIILWGDHGWKLGEHRRWAKHSCVENDTRSPLLISTPGMPSKGDTTDALVEFVDIYPTLAELAGLPLPDHLEGSSFTPLIEKPDREWKEAAFSQYPRSYKGKRLTGYTMRTDRYRFTRWVHTKDHSKVEAIELYDHDKDPQENINIAPNPENRALIEKLTEQSKAGWKAALKP</sequence>
<dbReference type="PANTHER" id="PTHR45953:SF1">
    <property type="entry name" value="IDURONATE 2-SULFATASE"/>
    <property type="match status" value="1"/>
</dbReference>
<dbReference type="InterPro" id="IPR024607">
    <property type="entry name" value="Sulfatase_CS"/>
</dbReference>
<keyword evidence="3" id="KW-0479">Metal-binding</keyword>
<dbReference type="PROSITE" id="PS00523">
    <property type="entry name" value="SULFATASE_1"/>
    <property type="match status" value="1"/>
</dbReference>
<gene>
    <name evidence="9" type="ORF">JIN81_11420</name>
</gene>
<dbReference type="RefSeq" id="WP_200279349.1">
    <property type="nucleotide sequence ID" value="NZ_JAENII010000008.1"/>
</dbReference>
<evidence type="ECO:0000256" key="4">
    <source>
        <dbReference type="ARBA" id="ARBA00022729"/>
    </source>
</evidence>
<evidence type="ECO:0000256" key="5">
    <source>
        <dbReference type="ARBA" id="ARBA00022801"/>
    </source>
</evidence>
<protein>
    <submittedName>
        <fullName evidence="9">Sulfatase</fullName>
    </submittedName>
</protein>
<dbReference type="Gene3D" id="3.40.720.10">
    <property type="entry name" value="Alkaline Phosphatase, subunit A"/>
    <property type="match status" value="1"/>
</dbReference>
<organism evidence="9 10">
    <name type="scientific">Haloferula rosea</name>
    <dbReference type="NCBI Taxonomy" id="490093"/>
    <lineage>
        <taxon>Bacteria</taxon>
        <taxon>Pseudomonadati</taxon>
        <taxon>Verrucomicrobiota</taxon>
        <taxon>Verrucomicrobiia</taxon>
        <taxon>Verrucomicrobiales</taxon>
        <taxon>Verrucomicrobiaceae</taxon>
        <taxon>Haloferula</taxon>
    </lineage>
</organism>
<dbReference type="GO" id="GO:0046872">
    <property type="term" value="F:metal ion binding"/>
    <property type="evidence" value="ECO:0007669"/>
    <property type="project" value="UniProtKB-KW"/>
</dbReference>
<dbReference type="InterPro" id="IPR017850">
    <property type="entry name" value="Alkaline_phosphatase_core_sf"/>
</dbReference>
<dbReference type="EMBL" id="JAENII010000008">
    <property type="protein sequence ID" value="MBK1827631.1"/>
    <property type="molecule type" value="Genomic_DNA"/>
</dbReference>
<evidence type="ECO:0000256" key="1">
    <source>
        <dbReference type="ARBA" id="ARBA00001913"/>
    </source>
</evidence>
<comment type="caution">
    <text evidence="9">The sequence shown here is derived from an EMBL/GenBank/DDBJ whole genome shotgun (WGS) entry which is preliminary data.</text>
</comment>
<evidence type="ECO:0000313" key="10">
    <source>
        <dbReference type="Proteomes" id="UP000658278"/>
    </source>
</evidence>
<dbReference type="CDD" id="cd16030">
    <property type="entry name" value="iduronate-2-sulfatase"/>
    <property type="match status" value="1"/>
</dbReference>
<dbReference type="AlphaFoldDB" id="A0A934RFL0"/>
<feature type="signal peptide" evidence="7">
    <location>
        <begin position="1"/>
        <end position="20"/>
    </location>
</feature>
<keyword evidence="4 7" id="KW-0732">Signal</keyword>
<evidence type="ECO:0000256" key="7">
    <source>
        <dbReference type="SAM" id="SignalP"/>
    </source>
</evidence>
<feature type="domain" description="Sulfatase N-terminal" evidence="8">
    <location>
        <begin position="27"/>
        <end position="373"/>
    </location>
</feature>
<dbReference type="InterPro" id="IPR000917">
    <property type="entry name" value="Sulfatase_N"/>
</dbReference>
<dbReference type="InterPro" id="IPR035874">
    <property type="entry name" value="IDS"/>
</dbReference>
<dbReference type="SUPFAM" id="SSF53649">
    <property type="entry name" value="Alkaline phosphatase-like"/>
    <property type="match status" value="1"/>
</dbReference>
<keyword evidence="5" id="KW-0378">Hydrolase</keyword>
<evidence type="ECO:0000256" key="6">
    <source>
        <dbReference type="ARBA" id="ARBA00022837"/>
    </source>
</evidence>
<evidence type="ECO:0000259" key="8">
    <source>
        <dbReference type="Pfam" id="PF00884"/>
    </source>
</evidence>
<dbReference type="PANTHER" id="PTHR45953">
    <property type="entry name" value="IDURONATE 2-SULFATASE"/>
    <property type="match status" value="1"/>
</dbReference>
<feature type="chain" id="PRO_5036842309" evidence="7">
    <location>
        <begin position="21"/>
        <end position="482"/>
    </location>
</feature>
<keyword evidence="10" id="KW-1185">Reference proteome</keyword>
<keyword evidence="6" id="KW-0106">Calcium</keyword>
<comment type="cofactor">
    <cofactor evidence="1">
        <name>Ca(2+)</name>
        <dbReference type="ChEBI" id="CHEBI:29108"/>
    </cofactor>
</comment>
<reference evidence="9" key="1">
    <citation type="submission" date="2021-01" db="EMBL/GenBank/DDBJ databases">
        <title>Modified the classification status of verrucomicrobia.</title>
        <authorList>
            <person name="Feng X."/>
        </authorList>
    </citation>
    <scope>NUCLEOTIDE SEQUENCE</scope>
    <source>
        <strain evidence="9">KCTC 22201</strain>
    </source>
</reference>